<dbReference type="Gene3D" id="1.25.40.20">
    <property type="entry name" value="Ankyrin repeat-containing domain"/>
    <property type="match status" value="1"/>
</dbReference>
<dbReference type="PATRIC" id="fig|1268837.3.peg.1630"/>
<evidence type="ECO:0000313" key="3">
    <source>
        <dbReference type="Proteomes" id="UP000033736"/>
    </source>
</evidence>
<reference evidence="2 3" key="1">
    <citation type="submission" date="2015-01" db="EMBL/GenBank/DDBJ databases">
        <title>Genome Sequencing of Rickettsiales /home/snadendla/prok_pipe/test/illegal_ec_num.txt.</title>
        <authorList>
            <person name="Daugherty S.C."/>
            <person name="Su Q."/>
            <person name="Abolude K."/>
            <person name="Beier-Sexton M."/>
            <person name="Carlyon J.A."/>
            <person name="Carter R."/>
            <person name="Day N.P."/>
            <person name="Dumler S.J."/>
            <person name="Dyachenko V."/>
            <person name="Godinez A."/>
            <person name="Kurtti T.J."/>
            <person name="Lichay M."/>
            <person name="Mullins K.E."/>
            <person name="Ott S."/>
            <person name="Pappas-Brown V."/>
            <person name="Paris D.H."/>
            <person name="Patel P."/>
            <person name="Richards A.L."/>
            <person name="Sadzewicz L."/>
            <person name="Sears K."/>
            <person name="Seidman D."/>
            <person name="Sengamalay N."/>
            <person name="Stenos J."/>
            <person name="Tallon L.J."/>
            <person name="Vincent G."/>
            <person name="Fraser C.M."/>
            <person name="Munderloh U."/>
            <person name="Dunning-Hotopp J.C."/>
        </authorList>
    </citation>
    <scope>NUCLEOTIDE SEQUENCE [LARGE SCALE GENOMIC DNA]</scope>
    <source>
        <strain evidence="2 3">T170-B</strain>
    </source>
</reference>
<name>A0A0F3RGF7_9RICK</name>
<dbReference type="EMBL" id="LAOQ01000005">
    <property type="protein sequence ID" value="KJW04264.1"/>
    <property type="molecule type" value="Genomic_DNA"/>
</dbReference>
<sequence>MNASKVIVNKVLYEENNISQRSRYQYYLDRAKIEGANKVAERNIKYSPIQTPLIINPEISQLENQEYTLEDLEQNIQGLDDLTHLALLKRNRHSDSSDEDRQSRNDAKQRLKNAKLFEDIREKQLEKTIIEEITKYLDTGAEINALNTRGKTVLHIAVEKNYKGCS</sequence>
<accession>A0A0F3RGF7</accession>
<feature type="region of interest" description="Disordered" evidence="1">
    <location>
        <begin position="90"/>
        <end position="109"/>
    </location>
</feature>
<dbReference type="AlphaFoldDB" id="A0A0F3RGF7"/>
<comment type="caution">
    <text evidence="2">The sequence shown here is derived from an EMBL/GenBank/DDBJ whole genome shotgun (WGS) entry which is preliminary data.</text>
</comment>
<proteinExistence type="predicted"/>
<organism evidence="2 3">
    <name type="scientific">Rickettsia argasii T170-B</name>
    <dbReference type="NCBI Taxonomy" id="1268837"/>
    <lineage>
        <taxon>Bacteria</taxon>
        <taxon>Pseudomonadati</taxon>
        <taxon>Pseudomonadota</taxon>
        <taxon>Alphaproteobacteria</taxon>
        <taxon>Rickettsiales</taxon>
        <taxon>Rickettsiaceae</taxon>
        <taxon>Rickettsieae</taxon>
        <taxon>Rickettsia</taxon>
        <taxon>spotted fever group</taxon>
    </lineage>
</organism>
<dbReference type="RefSeq" id="WP_045805895.1">
    <property type="nucleotide sequence ID" value="NZ_LAOQ01000005.1"/>
</dbReference>
<gene>
    <name evidence="2" type="ORF">RAT170B_1408</name>
</gene>
<feature type="compositionally biased region" description="Basic and acidic residues" evidence="1">
    <location>
        <begin position="93"/>
        <end position="109"/>
    </location>
</feature>
<evidence type="ECO:0000256" key="1">
    <source>
        <dbReference type="SAM" id="MobiDB-lite"/>
    </source>
</evidence>
<keyword evidence="3" id="KW-1185">Reference proteome</keyword>
<dbReference type="Proteomes" id="UP000033736">
    <property type="component" value="Unassembled WGS sequence"/>
</dbReference>
<evidence type="ECO:0000313" key="2">
    <source>
        <dbReference type="EMBL" id="KJW04264.1"/>
    </source>
</evidence>
<dbReference type="InterPro" id="IPR036770">
    <property type="entry name" value="Ankyrin_rpt-contain_sf"/>
</dbReference>
<dbReference type="SUPFAM" id="SSF48403">
    <property type="entry name" value="Ankyrin repeat"/>
    <property type="match status" value="1"/>
</dbReference>
<protein>
    <submittedName>
        <fullName evidence="2">Uncharacterized protein</fullName>
    </submittedName>
</protein>